<dbReference type="EMBL" id="SJSL01000009">
    <property type="protein sequence ID" value="TCC97417.1"/>
    <property type="molecule type" value="Genomic_DNA"/>
</dbReference>
<gene>
    <name evidence="1" type="ORF">EZ437_20230</name>
</gene>
<accession>A0A4R0NCL6</accession>
<evidence type="ECO:0000313" key="1">
    <source>
        <dbReference type="EMBL" id="TCC97417.1"/>
    </source>
</evidence>
<protein>
    <submittedName>
        <fullName evidence="1">Uncharacterized protein</fullName>
    </submittedName>
</protein>
<reference evidence="1 2" key="1">
    <citation type="submission" date="2019-02" db="EMBL/GenBank/DDBJ databases">
        <title>Pedobacter sp. RP-1-14 sp. nov., isolated from Arctic soil.</title>
        <authorList>
            <person name="Dahal R.H."/>
        </authorList>
    </citation>
    <scope>NUCLEOTIDE SEQUENCE [LARGE SCALE GENOMIC DNA]</scope>
    <source>
        <strain evidence="1 2">RP-1-14</strain>
    </source>
</reference>
<name>A0A4R0NCL6_9SPHI</name>
<evidence type="ECO:0000313" key="2">
    <source>
        <dbReference type="Proteomes" id="UP000293347"/>
    </source>
</evidence>
<sequence>MDTIVFKTSVQNTYDLGAIKPVMDLIFGKNWSVNFEGMDRILKVVSSIPCAALVKDIFRDKGFQCDELQYA</sequence>
<comment type="caution">
    <text evidence="1">The sequence shown here is derived from an EMBL/GenBank/DDBJ whole genome shotgun (WGS) entry which is preliminary data.</text>
</comment>
<dbReference type="RefSeq" id="WP_131597951.1">
    <property type="nucleotide sequence ID" value="NZ_SJSL01000009.1"/>
</dbReference>
<dbReference type="Proteomes" id="UP000293347">
    <property type="component" value="Unassembled WGS sequence"/>
</dbReference>
<dbReference type="OrthoDB" id="1036397at2"/>
<keyword evidence="2" id="KW-1185">Reference proteome</keyword>
<proteinExistence type="predicted"/>
<dbReference type="AlphaFoldDB" id="A0A4R0NCL6"/>
<organism evidence="1 2">
    <name type="scientific">Pedobacter psychroterrae</name>
    <dbReference type="NCBI Taxonomy" id="2530453"/>
    <lineage>
        <taxon>Bacteria</taxon>
        <taxon>Pseudomonadati</taxon>
        <taxon>Bacteroidota</taxon>
        <taxon>Sphingobacteriia</taxon>
        <taxon>Sphingobacteriales</taxon>
        <taxon>Sphingobacteriaceae</taxon>
        <taxon>Pedobacter</taxon>
    </lineage>
</organism>